<reference evidence="2" key="1">
    <citation type="submission" date="2020-10" db="EMBL/GenBank/DDBJ databases">
        <authorList>
            <person name="Gilroy R."/>
        </authorList>
    </citation>
    <scope>NUCLEOTIDE SEQUENCE</scope>
    <source>
        <strain evidence="2">CHK154-7741</strain>
    </source>
</reference>
<dbReference type="Gene3D" id="3.20.20.80">
    <property type="entry name" value="Glycosidases"/>
    <property type="match status" value="3"/>
</dbReference>
<dbReference type="InterPro" id="IPR006047">
    <property type="entry name" value="GH13_cat_dom"/>
</dbReference>
<dbReference type="PROSITE" id="PS51257">
    <property type="entry name" value="PROKAR_LIPOPROTEIN"/>
    <property type="match status" value="1"/>
</dbReference>
<dbReference type="Pfam" id="PF00128">
    <property type="entry name" value="Alpha-amylase"/>
    <property type="match status" value="2"/>
</dbReference>
<dbReference type="SUPFAM" id="SSF51445">
    <property type="entry name" value="(Trans)glycosidases"/>
    <property type="match status" value="2"/>
</dbReference>
<evidence type="ECO:0000313" key="2">
    <source>
        <dbReference type="EMBL" id="HIU93025.1"/>
    </source>
</evidence>
<dbReference type="InterPro" id="IPR045857">
    <property type="entry name" value="O16G_dom_2"/>
</dbReference>
<evidence type="ECO:0000259" key="1">
    <source>
        <dbReference type="SMART" id="SM00642"/>
    </source>
</evidence>
<name>A0A9D1SRT3_9CLOT</name>
<gene>
    <name evidence="2" type="ORF">IAD26_07825</name>
</gene>
<dbReference type="CDD" id="cd00551">
    <property type="entry name" value="AmyAc_family"/>
    <property type="match status" value="1"/>
</dbReference>
<sequence length="1272" mass="144059">MNIKSLNSTYNLKATNPLNKKNNHNQNPSFSGCVLTQDTAGNNIYKIFVPNAPQGTKVEYVTMTKNKDGVYKAHSKPQTRYLPTGYQPLILTDKDINLDKNSTLGYKITVPGSPLYRESCAADMDSGYYIANAPSDPNLSSPKVIEHIFVDAFNVKDDKALHSKRNHFNIMGGTINSVNEKIPALAEAGITDVLGNPLIGQDNKSSQGYWTTNPYQITRNLGTITDFKNLMVNLFRRDMRWIADGAFVNEGIEGIHIEDIANFGTQSPFVNYFETKDLDSLTAKFGIYSKNSNVNKHIHIQLVNAPYKINFVKDGDKYIEKDVKRVSYDSTKPTYIQVFDDRLASEEQMNGSDIFDIYANKTTGDDFEITNYMGSVQPIHRKVTPKEVEDNYKKYKEARHYDKNIEFKNSLSRWTNFEFDISNKNSGISLWVGNADISKKRFVLPEQSVLDQLKDKSRKPLIEAAPYQVQDDTVQVGKFWTNEVSRTLAEEAAREIGQKVNEGSSYKDAIDILIKEQKLPQKAKIVYEKDDNGISALDNILEKDFFDENERNYKLKPFKMPESITDGLMAFPMDAIEFAPDLAGALSYPHIKNLAVTEDTVGLSRYDMYKMGDEYYNQMPERYRAQYKKMDNVIANDMSVKTKDIINKLSEKLNIKMLDAKGELTQEGKEIYALIAPDIAKFLVISALAPKIQFKENDKFLEYDPDELRKISQNSLNLQYEISPEELAAALTNKIKKGVNSISAEKQADFVNHLEKRLRSVNSDSINVARLIMEKTESGLNWRIDAAKDVAAPELVEDARFDGNANNQAVMNFWNKFNEGTFQYNPKRYSIGELTNWPSSIFSEFKQKTGFSTISDYEYFYSSILGAFGVNSEGAHIGSLNEVIQDKLFGKSDYAGLLDSGNEESINYAHRFIGNHDKPRVLHLLALDMLLFLNNKNEAMSKALVEGFHNTERYQALDDNFKASIYEVITNVLEKGNYLKNGKEVIADSENFGVRPFDFNIDLVIEQTKEKNAGFKHYAENNPAEIKKLKADVLQTILKPALEKYRAIWFTMNALPGAPTNYAGDEFGMTGWETACKNEKQENRNPIRWDRLDDNDYKFIKEYKSKIDDISKIRKKEAASALSNGSTIKLEDQPVQGERSAVALYRYNDKTDAVCVLHNAGFGGDRNLAGYDLHLNSIKLGGLPNGLIEGTIYRDALNPESKYKVTNPYEIKKIDDNGNIQEDINLGNAGIILLREKDFKGKELSFKGRIENANVKLANTKFNIAAPSYKRI</sequence>
<dbReference type="InterPro" id="IPR017853">
    <property type="entry name" value="GH"/>
</dbReference>
<dbReference type="AlphaFoldDB" id="A0A9D1SRT3"/>
<dbReference type="GO" id="GO:0005975">
    <property type="term" value="P:carbohydrate metabolic process"/>
    <property type="evidence" value="ECO:0007669"/>
    <property type="project" value="InterPro"/>
</dbReference>
<dbReference type="EMBL" id="DVOD01000057">
    <property type="protein sequence ID" value="HIU93025.1"/>
    <property type="molecule type" value="Genomic_DNA"/>
</dbReference>
<feature type="domain" description="Glycosyl hydrolase family 13 catalytic" evidence="1">
    <location>
        <begin position="147"/>
        <end position="1114"/>
    </location>
</feature>
<evidence type="ECO:0000313" key="3">
    <source>
        <dbReference type="Proteomes" id="UP000886748"/>
    </source>
</evidence>
<comment type="caution">
    <text evidence="2">The sequence shown here is derived from an EMBL/GenBank/DDBJ whole genome shotgun (WGS) entry which is preliminary data.</text>
</comment>
<dbReference type="PANTHER" id="PTHR10357">
    <property type="entry name" value="ALPHA-AMYLASE FAMILY MEMBER"/>
    <property type="match status" value="1"/>
</dbReference>
<protein>
    <recommendedName>
        <fullName evidence="1">Glycosyl hydrolase family 13 catalytic domain-containing protein</fullName>
    </recommendedName>
</protein>
<dbReference type="Proteomes" id="UP000886748">
    <property type="component" value="Unassembled WGS sequence"/>
</dbReference>
<proteinExistence type="predicted"/>
<dbReference type="SMART" id="SM00642">
    <property type="entry name" value="Aamy"/>
    <property type="match status" value="1"/>
</dbReference>
<organism evidence="2 3">
    <name type="scientific">Candidatus Limenecus avicola</name>
    <dbReference type="NCBI Taxonomy" id="2840847"/>
    <lineage>
        <taxon>Bacteria</taxon>
        <taxon>Bacillati</taxon>
        <taxon>Bacillota</taxon>
        <taxon>Clostridia</taxon>
        <taxon>Eubacteriales</taxon>
        <taxon>Clostridiaceae</taxon>
        <taxon>Clostridiaceae incertae sedis</taxon>
        <taxon>Candidatus Limenecus</taxon>
    </lineage>
</organism>
<dbReference type="Gene3D" id="3.90.400.10">
    <property type="entry name" value="Oligo-1,6-glucosidase, Domain 2"/>
    <property type="match status" value="1"/>
</dbReference>
<reference evidence="2" key="2">
    <citation type="journal article" date="2021" name="PeerJ">
        <title>Extensive microbial diversity within the chicken gut microbiome revealed by metagenomics and culture.</title>
        <authorList>
            <person name="Gilroy R."/>
            <person name="Ravi A."/>
            <person name="Getino M."/>
            <person name="Pursley I."/>
            <person name="Horton D.L."/>
            <person name="Alikhan N.F."/>
            <person name="Baker D."/>
            <person name="Gharbi K."/>
            <person name="Hall N."/>
            <person name="Watson M."/>
            <person name="Adriaenssens E.M."/>
            <person name="Foster-Nyarko E."/>
            <person name="Jarju S."/>
            <person name="Secka A."/>
            <person name="Antonio M."/>
            <person name="Oren A."/>
            <person name="Chaudhuri R.R."/>
            <person name="La Ragione R."/>
            <person name="Hildebrand F."/>
            <person name="Pallen M.J."/>
        </authorList>
    </citation>
    <scope>NUCLEOTIDE SEQUENCE</scope>
    <source>
        <strain evidence="2">CHK154-7741</strain>
    </source>
</reference>
<accession>A0A9D1SRT3</accession>